<gene>
    <name evidence="9" type="ORF">URODEC1_LOCUS71787</name>
</gene>
<dbReference type="InterPro" id="IPR012340">
    <property type="entry name" value="NA-bd_OB-fold"/>
</dbReference>
<feature type="domain" description="RNA polymerase Rpb7-like N-terminal" evidence="7">
    <location>
        <begin position="8"/>
        <end position="59"/>
    </location>
</feature>
<dbReference type="InterPro" id="IPR036898">
    <property type="entry name" value="RNA_pol_Rpb7-like_N_sf"/>
</dbReference>
<sequence length="241" mass="27135">MFALSLIEHDLPMPPHLLSRPLPDAIKTELERLFLDKVIADLGLCLSVYDIRSIEGGSIPAGEGCSTYKVSFRLLMFKPFKGEVLVGRISGYDDKGLQAFHSAGYFPLHIFMPIKFLKETTKHHVSLDFFNDICIPGHLMQYGTVRGPDGRWMLKTEDGDELYLDLDDEIRFLVSSTKYPPIPIEQTEDDPPFSPMQIVGSIKGDGLGLLAWWADDEEEGEEVAEQWHGVASLERSFSLVF</sequence>
<dbReference type="AlphaFoldDB" id="A0ABC9C6I6"/>
<dbReference type="Pfam" id="PF08292">
    <property type="entry name" value="RNA_pol_Rbc25"/>
    <property type="match status" value="1"/>
</dbReference>
<keyword evidence="3 6" id="KW-0240">DNA-directed RNA polymerase</keyword>
<evidence type="ECO:0000256" key="5">
    <source>
        <dbReference type="ARBA" id="ARBA00023242"/>
    </source>
</evidence>
<keyword evidence="5 6" id="KW-0539">Nucleus</keyword>
<dbReference type="GO" id="GO:0000428">
    <property type="term" value="C:DNA-directed RNA polymerase complex"/>
    <property type="evidence" value="ECO:0007669"/>
    <property type="project" value="UniProtKB-KW"/>
</dbReference>
<dbReference type="PANTHER" id="PTHR12709:SF1">
    <property type="entry name" value="DNA-DIRECTED RNA POLYMERASE III SUBUNIT RPC8"/>
    <property type="match status" value="1"/>
</dbReference>
<dbReference type="GO" id="GO:0005634">
    <property type="term" value="C:nucleus"/>
    <property type="evidence" value="ECO:0007669"/>
    <property type="project" value="UniProtKB-SubCell"/>
</dbReference>
<reference evidence="10" key="1">
    <citation type="submission" date="2024-06" db="EMBL/GenBank/DDBJ databases">
        <authorList>
            <person name="Ryan C."/>
        </authorList>
    </citation>
    <scope>NUCLEOTIDE SEQUENCE [LARGE SCALE GENOMIC DNA]</scope>
</reference>
<proteinExistence type="inferred from homology"/>
<dbReference type="InterPro" id="IPR045113">
    <property type="entry name" value="Rpb7-like"/>
</dbReference>
<evidence type="ECO:0000313" key="10">
    <source>
        <dbReference type="Proteomes" id="UP001497457"/>
    </source>
</evidence>
<accession>A0ABC9C6I6</accession>
<evidence type="ECO:0000256" key="6">
    <source>
        <dbReference type="RuleBase" id="RU369086"/>
    </source>
</evidence>
<evidence type="ECO:0000256" key="4">
    <source>
        <dbReference type="ARBA" id="ARBA00023163"/>
    </source>
</evidence>
<dbReference type="GO" id="GO:0006352">
    <property type="term" value="P:DNA-templated transcription initiation"/>
    <property type="evidence" value="ECO:0007669"/>
    <property type="project" value="UniProtKB-UniRule"/>
</dbReference>
<dbReference type="SUPFAM" id="SSF88798">
    <property type="entry name" value="N-terminal, heterodimerisation domain of RBP7 (RpoE)"/>
    <property type="match status" value="1"/>
</dbReference>
<dbReference type="Gene3D" id="3.30.1490.120">
    <property type="entry name" value="RNA polymerase Rpb7-like, N-terminal domain"/>
    <property type="match status" value="1"/>
</dbReference>
<dbReference type="Proteomes" id="UP001497457">
    <property type="component" value="Chromosome 28b"/>
</dbReference>
<evidence type="ECO:0000259" key="7">
    <source>
        <dbReference type="Pfam" id="PF03876"/>
    </source>
</evidence>
<evidence type="ECO:0000256" key="1">
    <source>
        <dbReference type="ARBA" id="ARBA00004123"/>
    </source>
</evidence>
<dbReference type="CDD" id="cd04330">
    <property type="entry name" value="RNAP_III_Rpc25_N"/>
    <property type="match status" value="1"/>
</dbReference>
<dbReference type="Pfam" id="PF03876">
    <property type="entry name" value="SHS2_Rpb7-N"/>
    <property type="match status" value="1"/>
</dbReference>
<evidence type="ECO:0000259" key="8">
    <source>
        <dbReference type="Pfam" id="PF08292"/>
    </source>
</evidence>
<evidence type="ECO:0000313" key="9">
    <source>
        <dbReference type="EMBL" id="CAL5014155.1"/>
    </source>
</evidence>
<dbReference type="Gene3D" id="2.40.50.140">
    <property type="entry name" value="Nucleic acid-binding proteins"/>
    <property type="match status" value="1"/>
</dbReference>
<name>A0ABC9C6I6_9POAL</name>
<keyword evidence="4 6" id="KW-0804">Transcription</keyword>
<protein>
    <recommendedName>
        <fullName evidence="6">DNA-directed RNA polymerase subunit</fullName>
    </recommendedName>
</protein>
<evidence type="ECO:0000256" key="2">
    <source>
        <dbReference type="ARBA" id="ARBA00009307"/>
    </source>
</evidence>
<dbReference type="InterPro" id="IPR013238">
    <property type="entry name" value="RNA_pol_III_Rbc25"/>
</dbReference>
<evidence type="ECO:0000256" key="3">
    <source>
        <dbReference type="ARBA" id="ARBA00022478"/>
    </source>
</evidence>
<feature type="domain" description="RNA polymerase III subunit Rpc25" evidence="8">
    <location>
        <begin position="124"/>
        <end position="213"/>
    </location>
</feature>
<dbReference type="InterPro" id="IPR005576">
    <property type="entry name" value="Rpb7-like_N"/>
</dbReference>
<comment type="function">
    <text evidence="6">DNA-dependent RNA polymerase which catalyzes the transcription of DNA into RNA using the four ribonucleoside triphosphates as substrates.</text>
</comment>
<comment type="similarity">
    <text evidence="2">Belongs to the eukaryotic RPB7/RPC8 RNA polymerase subunit family.</text>
</comment>
<organism evidence="9 10">
    <name type="scientific">Urochloa decumbens</name>
    <dbReference type="NCBI Taxonomy" id="240449"/>
    <lineage>
        <taxon>Eukaryota</taxon>
        <taxon>Viridiplantae</taxon>
        <taxon>Streptophyta</taxon>
        <taxon>Embryophyta</taxon>
        <taxon>Tracheophyta</taxon>
        <taxon>Spermatophyta</taxon>
        <taxon>Magnoliopsida</taxon>
        <taxon>Liliopsida</taxon>
        <taxon>Poales</taxon>
        <taxon>Poaceae</taxon>
        <taxon>PACMAD clade</taxon>
        <taxon>Panicoideae</taxon>
        <taxon>Panicodae</taxon>
        <taxon>Paniceae</taxon>
        <taxon>Melinidinae</taxon>
        <taxon>Urochloa</taxon>
    </lineage>
</organism>
<dbReference type="PANTHER" id="PTHR12709">
    <property type="entry name" value="DNA-DIRECTED RNA POLYMERASE II, III"/>
    <property type="match status" value="1"/>
</dbReference>
<reference evidence="9 10" key="2">
    <citation type="submission" date="2024-10" db="EMBL/GenBank/DDBJ databases">
        <authorList>
            <person name="Ryan C."/>
        </authorList>
    </citation>
    <scope>NUCLEOTIDE SEQUENCE [LARGE SCALE GENOMIC DNA]</scope>
</reference>
<dbReference type="EMBL" id="OZ075138">
    <property type="protein sequence ID" value="CAL5014155.1"/>
    <property type="molecule type" value="Genomic_DNA"/>
</dbReference>
<keyword evidence="10" id="KW-1185">Reference proteome</keyword>
<comment type="subcellular location">
    <subcellularLocation>
        <location evidence="1 6">Nucleus</location>
    </subcellularLocation>
</comment>